<dbReference type="SUPFAM" id="SSF54552">
    <property type="entry name" value="Colicin E3 immunity protein"/>
    <property type="match status" value="1"/>
</dbReference>
<dbReference type="Proteomes" id="UP001162907">
    <property type="component" value="Chromosome"/>
</dbReference>
<dbReference type="EMBL" id="CP075567">
    <property type="protein sequence ID" value="UFQ02600.1"/>
    <property type="molecule type" value="Genomic_DNA"/>
</dbReference>
<dbReference type="RefSeq" id="WP_230737350.1">
    <property type="nucleotide sequence ID" value="NZ_CP075567.1"/>
</dbReference>
<accession>A0ABY3Q8W4</accession>
<evidence type="ECO:0000313" key="2">
    <source>
        <dbReference type="Proteomes" id="UP001162907"/>
    </source>
</evidence>
<dbReference type="Pfam" id="PF03513">
    <property type="entry name" value="Cloacin_immun"/>
    <property type="match status" value="1"/>
</dbReference>
<organism evidence="1 2">
    <name type="scientific">Pseudomonas fitomaticsae</name>
    <dbReference type="NCBI Taxonomy" id="2837969"/>
    <lineage>
        <taxon>Bacteria</taxon>
        <taxon>Pseudomonadati</taxon>
        <taxon>Pseudomonadota</taxon>
        <taxon>Gammaproteobacteria</taxon>
        <taxon>Pseudomonadales</taxon>
        <taxon>Pseudomonadaceae</taxon>
        <taxon>Pseudomonas</taxon>
    </lineage>
</organism>
<dbReference type="Gene3D" id="3.10.50.20">
    <property type="entry name" value="Cloacin immunity protein"/>
    <property type="match status" value="1"/>
</dbReference>
<dbReference type="InterPro" id="IPR036528">
    <property type="entry name" value="Cloacn_immnty_sf"/>
</dbReference>
<reference evidence="1 2" key="1">
    <citation type="journal article" date="2022" name="Int. J. Syst. Evol. Microbiol.">
        <title>Pseudomonas fitomaticsae sp. nov., isolated at Marimurtra Botanical Garden in Blanes, Catalonia, Spain.</title>
        <authorList>
            <person name="Atanasov K.E."/>
            <person name="Galbis D.M."/>
            <person name="Cornado D."/>
            <person name="Serpico A."/>
            <person name="Sanchez G."/>
            <person name="Bosch M."/>
            <person name="Ferrer A."/>
            <person name="Altabella T."/>
        </authorList>
    </citation>
    <scope>NUCLEOTIDE SEQUENCE [LARGE SCALE GENOMIC DNA]</scope>
    <source>
        <strain evidence="1 2">FIT81</strain>
    </source>
</reference>
<protein>
    <submittedName>
        <fullName evidence="1">Cloacin immunity family protein</fullName>
    </submittedName>
</protein>
<proteinExistence type="predicted"/>
<dbReference type="InterPro" id="IPR003063">
    <property type="entry name" value="Cloacn_immnty_fam"/>
</dbReference>
<keyword evidence="2" id="KW-1185">Reference proteome</keyword>
<dbReference type="PRINTS" id="PR01296">
    <property type="entry name" value="CLOACNIMMNTY"/>
</dbReference>
<gene>
    <name evidence="1" type="ORF">KJY40_13180</name>
</gene>
<evidence type="ECO:0000313" key="1">
    <source>
        <dbReference type="EMBL" id="UFQ02600.1"/>
    </source>
</evidence>
<name>A0ABY3Q8W4_9PSED</name>
<sequence>MGLKVRLNWYDKETELAEGKEYSVDLGVDGSIIESLGLLEETEIYDGGFDVRNDWIAKLQPLFNHTIEPAVFDYQVSFRYRTTW</sequence>